<evidence type="ECO:0000256" key="6">
    <source>
        <dbReference type="ARBA" id="ARBA00023266"/>
    </source>
</evidence>
<dbReference type="GO" id="GO:0005737">
    <property type="term" value="C:cytoplasm"/>
    <property type="evidence" value="ECO:0007669"/>
    <property type="project" value="UniProtKB-SubCell"/>
</dbReference>
<comment type="catalytic activity">
    <reaction evidence="8">
        <text>L-seryl-tRNA(Sec) + selenophosphate + H(+) = L-selenocysteinyl-tRNA(Sec) + phosphate</text>
        <dbReference type="Rhea" id="RHEA:22728"/>
        <dbReference type="Rhea" id="RHEA-COMP:9742"/>
        <dbReference type="Rhea" id="RHEA-COMP:9743"/>
        <dbReference type="ChEBI" id="CHEBI:15378"/>
        <dbReference type="ChEBI" id="CHEBI:16144"/>
        <dbReference type="ChEBI" id="CHEBI:43474"/>
        <dbReference type="ChEBI" id="CHEBI:78533"/>
        <dbReference type="ChEBI" id="CHEBI:78573"/>
        <dbReference type="EC" id="2.9.1.1"/>
    </reaction>
</comment>
<dbReference type="InterPro" id="IPR015421">
    <property type="entry name" value="PyrdxlP-dep_Trfase_major"/>
</dbReference>
<dbReference type="Gene3D" id="3.40.640.10">
    <property type="entry name" value="Type I PLP-dependent aspartate aminotransferase-like (Major domain)"/>
    <property type="match status" value="1"/>
</dbReference>
<dbReference type="NCBIfam" id="TIGR00474">
    <property type="entry name" value="selA"/>
    <property type="match status" value="1"/>
</dbReference>
<comment type="similarity">
    <text evidence="7 8">Belongs to the SelA family.</text>
</comment>
<sequence>MMFNSHAYYSRGYYLGACVVKEESDLRRKLPAVQKIWRALPEPLPVPSYWVDRAIDDVLNRWRDKARHGQTPPPLTVICDEIIQEARKLSRPSLRPVLNATGVMIHTNLGRSPLPDEIMEAVKTVAMGYSTLEYDLSHGRRGSRHDHVAQALAELVGSEAAMVVNNNAAAVLIALSAIARGKEVVVSRGELVEIGGSFRIPEVMALSGALLHEVGATNKTHARDYVAAINENTGLLLKVHQSNFRVIGFTKGLSTRELVDLGRRYGIPVMEDLGSGVINPLQIDNVSEPSVKEIVQAGVDIVTFSGDKLLGGPQAGIIVGKTEIIDQLKKYPLARAIRVDKMTLTALEHTIRWYLEGRAHLLPLWQMMNQTAEDIYQRARLFSESLRQQVVGPMSIDIQQDFSQIGGGSMPGTRIPTYVVSLTPSHSKDTALLERYLREADPPVIARISHGSLIFDLRTIFPSQESQLLATIVMALNRVQE</sequence>
<dbReference type="InterPro" id="IPR015424">
    <property type="entry name" value="PyrdxlP-dep_Trfase"/>
</dbReference>
<dbReference type="InterPro" id="IPR004534">
    <property type="entry name" value="SelA_trans"/>
</dbReference>
<dbReference type="EC" id="2.9.1.1" evidence="8"/>
<dbReference type="GO" id="GO:0001717">
    <property type="term" value="P:conversion of seryl-tRNAsec to selenocys-tRNAsec"/>
    <property type="evidence" value="ECO:0007669"/>
    <property type="project" value="UniProtKB-UniRule"/>
</dbReference>
<dbReference type="InterPro" id="IPR018319">
    <property type="entry name" value="SelA-like"/>
</dbReference>
<comment type="cofactor">
    <cofactor evidence="1 8 9">
        <name>pyridoxal 5'-phosphate</name>
        <dbReference type="ChEBI" id="CHEBI:597326"/>
    </cofactor>
</comment>
<evidence type="ECO:0000256" key="2">
    <source>
        <dbReference type="ARBA" id="ARBA00022490"/>
    </source>
</evidence>
<evidence type="ECO:0000256" key="9">
    <source>
        <dbReference type="PIRSR" id="PIRSR618319-50"/>
    </source>
</evidence>
<dbReference type="STRING" id="28034.BFX07_08050"/>
<evidence type="ECO:0000313" key="10">
    <source>
        <dbReference type="EMBL" id="SMC01672.1"/>
    </source>
</evidence>
<keyword evidence="2 8" id="KW-0963">Cytoplasm</keyword>
<dbReference type="GO" id="GO:0004125">
    <property type="term" value="F:L-seryl-tRNA(Sec) selenium transferase activity"/>
    <property type="evidence" value="ECO:0007669"/>
    <property type="project" value="UniProtKB-UniRule"/>
</dbReference>
<organism evidence="10 11">
    <name type="scientific">Sulfobacillus thermosulfidooxidans (strain DSM 9293 / VKM B-1269 / AT-1)</name>
    <dbReference type="NCBI Taxonomy" id="929705"/>
    <lineage>
        <taxon>Bacteria</taxon>
        <taxon>Bacillati</taxon>
        <taxon>Bacillota</taxon>
        <taxon>Clostridia</taxon>
        <taxon>Eubacteriales</taxon>
        <taxon>Clostridiales Family XVII. Incertae Sedis</taxon>
        <taxon>Sulfobacillus</taxon>
    </lineage>
</organism>
<dbReference type="PANTHER" id="PTHR32328:SF0">
    <property type="entry name" value="L-SERYL-TRNA(SEC) SELENIUM TRANSFERASE"/>
    <property type="match status" value="1"/>
</dbReference>
<dbReference type="HAMAP" id="MF_00423">
    <property type="entry name" value="SelA"/>
    <property type="match status" value="1"/>
</dbReference>
<dbReference type="PANTHER" id="PTHR32328">
    <property type="entry name" value="L-SERYL-TRNA(SEC) SELENIUM TRANSFERASE"/>
    <property type="match status" value="1"/>
</dbReference>
<keyword evidence="5 8" id="KW-0648">Protein biosynthesis</keyword>
<accession>A0A1W1W654</accession>
<dbReference type="UniPathway" id="UPA00906">
    <property type="reaction ID" value="UER00896"/>
</dbReference>
<proteinExistence type="inferred from homology"/>
<evidence type="ECO:0000256" key="1">
    <source>
        <dbReference type="ARBA" id="ARBA00001933"/>
    </source>
</evidence>
<evidence type="ECO:0000256" key="5">
    <source>
        <dbReference type="ARBA" id="ARBA00022917"/>
    </source>
</evidence>
<evidence type="ECO:0000256" key="4">
    <source>
        <dbReference type="ARBA" id="ARBA00022898"/>
    </source>
</evidence>
<keyword evidence="6 8" id="KW-0711">Selenium</keyword>
<gene>
    <name evidence="8" type="primary">selA</name>
    <name evidence="10" type="ORF">SAMN00768000_0046</name>
</gene>
<keyword evidence="3 8" id="KW-0808">Transferase</keyword>
<dbReference type="Proteomes" id="UP000192660">
    <property type="component" value="Unassembled WGS sequence"/>
</dbReference>
<dbReference type="AlphaFoldDB" id="A0A1W1W654"/>
<dbReference type="GO" id="GO:0001514">
    <property type="term" value="P:selenocysteine incorporation"/>
    <property type="evidence" value="ECO:0007669"/>
    <property type="project" value="UniProtKB-UniRule"/>
</dbReference>
<protein>
    <recommendedName>
        <fullName evidence="8">L-seryl-tRNA(Sec) selenium transferase</fullName>
        <ecNumber evidence="8">2.9.1.1</ecNumber>
    </recommendedName>
    <alternativeName>
        <fullName evidence="8">Selenocysteine synthase</fullName>
        <shortName evidence="8">Sec synthase</shortName>
    </alternativeName>
    <alternativeName>
        <fullName evidence="8">Selenocysteinyl-tRNA(Sec) synthase</fullName>
    </alternativeName>
</protein>
<reference evidence="11" key="1">
    <citation type="submission" date="2017-04" db="EMBL/GenBank/DDBJ databases">
        <authorList>
            <person name="Varghese N."/>
            <person name="Submissions S."/>
        </authorList>
    </citation>
    <scope>NUCLEOTIDE SEQUENCE [LARGE SCALE GENOMIC DNA]</scope>
    <source>
        <strain evidence="11">DSM 9293</strain>
    </source>
</reference>
<comment type="subcellular location">
    <subcellularLocation>
        <location evidence="8">Cytoplasm</location>
    </subcellularLocation>
</comment>
<keyword evidence="4 8" id="KW-0663">Pyridoxal phosphate</keyword>
<evidence type="ECO:0000313" key="11">
    <source>
        <dbReference type="Proteomes" id="UP000192660"/>
    </source>
</evidence>
<dbReference type="Pfam" id="PF03841">
    <property type="entry name" value="SelA"/>
    <property type="match status" value="1"/>
</dbReference>
<dbReference type="Gene3D" id="3.90.1150.180">
    <property type="match status" value="1"/>
</dbReference>
<comment type="function">
    <text evidence="8">Converts seryl-tRNA(Sec) to selenocysteinyl-tRNA(Sec) required for selenoprotein biosynthesis.</text>
</comment>
<dbReference type="EMBL" id="FWWY01000001">
    <property type="protein sequence ID" value="SMC01672.1"/>
    <property type="molecule type" value="Genomic_DNA"/>
</dbReference>
<evidence type="ECO:0000256" key="8">
    <source>
        <dbReference type="HAMAP-Rule" id="MF_00423"/>
    </source>
</evidence>
<dbReference type="SUPFAM" id="SSF53383">
    <property type="entry name" value="PLP-dependent transferases"/>
    <property type="match status" value="1"/>
</dbReference>
<comment type="pathway">
    <text evidence="8">Aminoacyl-tRNA biosynthesis; selenocysteinyl-tRNA(Sec) biosynthesis; selenocysteinyl-tRNA(Sec) from L-seryl-tRNA(Sec) (bacterial route): step 1/1.</text>
</comment>
<keyword evidence="11" id="KW-1185">Reference proteome</keyword>
<feature type="modified residue" description="N6-(pyridoxal phosphate)lysine" evidence="8 9">
    <location>
        <position position="308"/>
    </location>
</feature>
<name>A0A1W1W654_SULTA</name>
<evidence type="ECO:0000256" key="7">
    <source>
        <dbReference type="ARBA" id="ARBA00044507"/>
    </source>
</evidence>
<evidence type="ECO:0000256" key="3">
    <source>
        <dbReference type="ARBA" id="ARBA00022679"/>
    </source>
</evidence>